<keyword evidence="1" id="KW-0812">Transmembrane</keyword>
<evidence type="ECO:0000313" key="2">
    <source>
        <dbReference type="EMBL" id="TBU57900.1"/>
    </source>
</evidence>
<evidence type="ECO:0000256" key="1">
    <source>
        <dbReference type="SAM" id="Phobius"/>
    </source>
</evidence>
<keyword evidence="3" id="KW-1185">Reference proteome</keyword>
<feature type="transmembrane region" description="Helical" evidence="1">
    <location>
        <begin position="54"/>
        <end position="78"/>
    </location>
</feature>
<name>A0A4Q9PTZ3_9APHY</name>
<proteinExistence type="predicted"/>
<dbReference type="AlphaFoldDB" id="A0A4Q9PTZ3"/>
<reference evidence="2 3" key="1">
    <citation type="submission" date="2019-01" db="EMBL/GenBank/DDBJ databases">
        <title>Draft genome sequences of three monokaryotic isolates of the white-rot basidiomycete fungus Dichomitus squalens.</title>
        <authorList>
            <consortium name="DOE Joint Genome Institute"/>
            <person name="Lopez S.C."/>
            <person name="Andreopoulos B."/>
            <person name="Pangilinan J."/>
            <person name="Lipzen A."/>
            <person name="Riley R."/>
            <person name="Ahrendt S."/>
            <person name="Ng V."/>
            <person name="Barry K."/>
            <person name="Daum C."/>
            <person name="Grigoriev I.V."/>
            <person name="Hilden K.S."/>
            <person name="Makela M.R."/>
            <person name="de Vries R.P."/>
        </authorList>
    </citation>
    <scope>NUCLEOTIDE SEQUENCE [LARGE SCALE GENOMIC DNA]</scope>
    <source>
        <strain evidence="2 3">CBS 464.89</strain>
    </source>
</reference>
<keyword evidence="1" id="KW-0472">Membrane</keyword>
<keyword evidence="1" id="KW-1133">Transmembrane helix</keyword>
<protein>
    <submittedName>
        <fullName evidence="2">Uncharacterized protein</fullName>
    </submittedName>
</protein>
<dbReference type="EMBL" id="ML145131">
    <property type="protein sequence ID" value="TBU57900.1"/>
    <property type="molecule type" value="Genomic_DNA"/>
</dbReference>
<evidence type="ECO:0000313" key="3">
    <source>
        <dbReference type="Proteomes" id="UP000292082"/>
    </source>
</evidence>
<accession>A0A4Q9PTZ3</accession>
<sequence>MLTGVTGTSRSYFIPVEVCTYVPDDSIRLFLSCCSNVSIACPMAFLFFCVHLTLSGFCLCIYGRLYLFVISIIAFVALDKGTKTRASSRST</sequence>
<dbReference type="Proteomes" id="UP000292082">
    <property type="component" value="Unassembled WGS sequence"/>
</dbReference>
<organism evidence="2 3">
    <name type="scientific">Dichomitus squalens</name>
    <dbReference type="NCBI Taxonomy" id="114155"/>
    <lineage>
        <taxon>Eukaryota</taxon>
        <taxon>Fungi</taxon>
        <taxon>Dikarya</taxon>
        <taxon>Basidiomycota</taxon>
        <taxon>Agaricomycotina</taxon>
        <taxon>Agaricomycetes</taxon>
        <taxon>Polyporales</taxon>
        <taxon>Polyporaceae</taxon>
        <taxon>Dichomitus</taxon>
    </lineage>
</organism>
<feature type="transmembrane region" description="Helical" evidence="1">
    <location>
        <begin position="29"/>
        <end position="48"/>
    </location>
</feature>
<gene>
    <name evidence="2" type="ORF">BD310DRAFT_509795</name>
</gene>